<keyword evidence="1" id="KW-0472">Membrane</keyword>
<dbReference type="EMBL" id="CAUYUJ010014058">
    <property type="protein sequence ID" value="CAK0837158.1"/>
    <property type="molecule type" value="Genomic_DNA"/>
</dbReference>
<organism evidence="2 3">
    <name type="scientific">Prorocentrum cordatum</name>
    <dbReference type="NCBI Taxonomy" id="2364126"/>
    <lineage>
        <taxon>Eukaryota</taxon>
        <taxon>Sar</taxon>
        <taxon>Alveolata</taxon>
        <taxon>Dinophyceae</taxon>
        <taxon>Prorocentrales</taxon>
        <taxon>Prorocentraceae</taxon>
        <taxon>Prorocentrum</taxon>
    </lineage>
</organism>
<evidence type="ECO:0000256" key="1">
    <source>
        <dbReference type="SAM" id="Phobius"/>
    </source>
</evidence>
<evidence type="ECO:0000313" key="2">
    <source>
        <dbReference type="EMBL" id="CAK0837158.1"/>
    </source>
</evidence>
<protein>
    <recommendedName>
        <fullName evidence="4">Altered inheritance of mitochondria protein 24, mitochondrial</fullName>
    </recommendedName>
</protein>
<dbReference type="Proteomes" id="UP001189429">
    <property type="component" value="Unassembled WGS sequence"/>
</dbReference>
<keyword evidence="3" id="KW-1185">Reference proteome</keyword>
<gene>
    <name evidence="2" type="ORF">PCOR1329_LOCUS33431</name>
</gene>
<feature type="transmembrane region" description="Helical" evidence="1">
    <location>
        <begin position="164"/>
        <end position="187"/>
    </location>
</feature>
<keyword evidence="1" id="KW-0812">Transmembrane</keyword>
<name>A0ABN9SXH5_9DINO</name>
<comment type="caution">
    <text evidence="2">The sequence shown here is derived from an EMBL/GenBank/DDBJ whole genome shotgun (WGS) entry which is preliminary data.</text>
</comment>
<reference evidence="2" key="1">
    <citation type="submission" date="2023-10" db="EMBL/GenBank/DDBJ databases">
        <authorList>
            <person name="Chen Y."/>
            <person name="Shah S."/>
            <person name="Dougan E. K."/>
            <person name="Thang M."/>
            <person name="Chan C."/>
        </authorList>
    </citation>
    <scope>NUCLEOTIDE SEQUENCE [LARGE SCALE GENOMIC DNA]</scope>
</reference>
<evidence type="ECO:0008006" key="4">
    <source>
        <dbReference type="Google" id="ProtNLM"/>
    </source>
</evidence>
<keyword evidence="1" id="KW-1133">Transmembrane helix</keyword>
<sequence length="196" mass="20976">MAPSRESSPGRRTVSPLCQQLVVPERSKLQCVLPDTVTGTRQDLVVSVCSVAARGGLPLFQARVAEQGRNAGIHLETLGGEERLAFLSTQELWVQPQGREPRMDIAKASGVKYAAIMKGEGVYTVTSNLGPLMVFSGDFQRHDVEVRDGQGQVLAEVNPGSGSVAGYVVTVFPCVDSGLVILGLLAIDKRERHAHA</sequence>
<evidence type="ECO:0000313" key="3">
    <source>
        <dbReference type="Proteomes" id="UP001189429"/>
    </source>
</evidence>
<accession>A0ABN9SXH5</accession>
<proteinExistence type="predicted"/>